<dbReference type="Gene3D" id="3.80.10.10">
    <property type="entry name" value="Ribonuclease Inhibitor"/>
    <property type="match status" value="3"/>
</dbReference>
<dbReference type="PANTHER" id="PTHR47186">
    <property type="entry name" value="LEUCINE-RICH REPEAT-CONTAINING PROTEIN 57"/>
    <property type="match status" value="1"/>
</dbReference>
<evidence type="ECO:0000313" key="7">
    <source>
        <dbReference type="EMBL" id="KAF4385762.1"/>
    </source>
</evidence>
<dbReference type="Proteomes" id="UP000525078">
    <property type="component" value="Unassembled WGS sequence"/>
</dbReference>
<evidence type="ECO:0000256" key="4">
    <source>
        <dbReference type="SAM" id="MobiDB-lite"/>
    </source>
</evidence>
<proteinExistence type="predicted"/>
<evidence type="ECO:0000256" key="2">
    <source>
        <dbReference type="ARBA" id="ARBA00022741"/>
    </source>
</evidence>
<keyword evidence="1" id="KW-0677">Repeat</keyword>
<accession>A0A7J6GS69</accession>
<evidence type="ECO:0000256" key="1">
    <source>
        <dbReference type="ARBA" id="ARBA00022737"/>
    </source>
</evidence>
<dbReference type="SUPFAM" id="SSF52058">
    <property type="entry name" value="L domain-like"/>
    <property type="match status" value="1"/>
</dbReference>
<evidence type="ECO:0008006" key="9">
    <source>
        <dbReference type="Google" id="ProtNLM"/>
    </source>
</evidence>
<dbReference type="GO" id="GO:0043531">
    <property type="term" value="F:ADP binding"/>
    <property type="evidence" value="ECO:0007669"/>
    <property type="project" value="InterPro"/>
</dbReference>
<evidence type="ECO:0000313" key="8">
    <source>
        <dbReference type="Proteomes" id="UP000525078"/>
    </source>
</evidence>
<keyword evidence="3" id="KW-0611">Plant defense</keyword>
<evidence type="ECO:0000259" key="5">
    <source>
        <dbReference type="Pfam" id="PF18052"/>
    </source>
</evidence>
<dbReference type="InterPro" id="IPR032675">
    <property type="entry name" value="LRR_dom_sf"/>
</dbReference>
<dbReference type="PANTHER" id="PTHR47186:SF3">
    <property type="entry name" value="OS09G0267800 PROTEIN"/>
    <property type="match status" value="1"/>
</dbReference>
<protein>
    <recommendedName>
        <fullName evidence="9">Rx N-terminal domain-containing protein</fullName>
    </recommendedName>
</protein>
<dbReference type="Gene3D" id="1.20.5.4130">
    <property type="match status" value="1"/>
</dbReference>
<dbReference type="InterPro" id="IPR055414">
    <property type="entry name" value="LRR_R13L4/SHOC2-like"/>
</dbReference>
<feature type="domain" description="Disease resistance R13L4/SHOC-2-like LRR" evidence="6">
    <location>
        <begin position="317"/>
        <end position="580"/>
    </location>
</feature>
<evidence type="ECO:0000256" key="3">
    <source>
        <dbReference type="ARBA" id="ARBA00022821"/>
    </source>
</evidence>
<feature type="region of interest" description="Disordered" evidence="4">
    <location>
        <begin position="121"/>
        <end position="145"/>
    </location>
</feature>
<sequence length="812" mass="92479">MAAGNLSLVVKRVLHLLGPHQQQGLLGGVAKTVSKLAPLLLDAEKKSQRDLCIRYWLTDLEDVLYDVDNLLTEIEIEKKKKKSFPSQVRTSTYSQEIKQVMKRLDGIAIGRKDFDLKKISSEAEAEEEEEEEEEEVHRLRRGESSPTSYLNQEESLVLFEKIAFESKSGGGSMALLQQQQQIIIRRSIGNKIVQRCGGGDSLAIKAIGSMLRSKITVEQDSKGSKQVTKCKLHNLMYDLAILVTGDQCRLLDSAADTAQCQKNSKTFHACFNFDPSSTEDVTMFDAKKMRTIFLSGQSRRIYRGIGVGKIFEKITYKFRFLLALDMQASGLEIVPNSIGKLKLLKYLDLSENEELTMLPNSITELIDLQTLILSKCFKLEKLPKDFTNLVNLRHFEIDGCNNLANLSPQIKNLSHLKELSQLVLSVESSSSSSRQQHGIKEKKMLPESSELIQQFKIKNLRLKNLRHEETAIQYLRAVPSEIQSLSLEWRVDKWNKSVYGELPLHNNLLSYLEELSINGFKGVIVRCPSSQFSSKLVKLSLSRCSNCKNLQAIHQIHGLKVLVLEYLDNLEYILVGHELFFSSTNNPNLFSSLERLWLTDLPKLQGWCEYNYINVLPSLTKLVIENCPKLSSMPRFPDLKEGLVMDRTSWKLLDMTMNRCTSSSTTTAATTSLNPFSNLESICIVDIEDFKDDIPWSTLNKLRFLRFDCIKELDTLPSKLQDVLSLQELQVWRCPIKEIPSWITKFKKLEKLVFGVCPLLKELPENFSRVQIQTLEIKDCNMLLRRLEVGKGADWSKIKFIPEKKLGPISGR</sequence>
<dbReference type="EMBL" id="JAATIP010000044">
    <property type="protein sequence ID" value="KAF4385762.1"/>
    <property type="molecule type" value="Genomic_DNA"/>
</dbReference>
<keyword evidence="2" id="KW-0547">Nucleotide-binding</keyword>
<dbReference type="Pfam" id="PF23598">
    <property type="entry name" value="LRR_14"/>
    <property type="match status" value="1"/>
</dbReference>
<reference evidence="7 8" key="1">
    <citation type="journal article" date="2020" name="bioRxiv">
        <title>Sequence and annotation of 42 cannabis genomes reveals extensive copy number variation in cannabinoid synthesis and pathogen resistance genes.</title>
        <authorList>
            <person name="Mckernan K.J."/>
            <person name="Helbert Y."/>
            <person name="Kane L.T."/>
            <person name="Ebling H."/>
            <person name="Zhang L."/>
            <person name="Liu B."/>
            <person name="Eaton Z."/>
            <person name="Mclaughlin S."/>
            <person name="Kingan S."/>
            <person name="Baybayan P."/>
            <person name="Concepcion G."/>
            <person name="Jordan M."/>
            <person name="Riva A."/>
            <person name="Barbazuk W."/>
            <person name="Harkins T."/>
        </authorList>
    </citation>
    <scope>NUCLEOTIDE SEQUENCE [LARGE SCALE GENOMIC DNA]</scope>
    <source>
        <strain evidence="8">cv. Jamaican Lion 4</strain>
        <tissue evidence="7">Leaf</tissue>
    </source>
</reference>
<feature type="domain" description="Disease resistance N-terminal" evidence="5">
    <location>
        <begin position="32"/>
        <end position="88"/>
    </location>
</feature>
<feature type="compositionally biased region" description="Acidic residues" evidence="4">
    <location>
        <begin position="123"/>
        <end position="134"/>
    </location>
</feature>
<dbReference type="AlphaFoldDB" id="A0A7J6GS69"/>
<dbReference type="GO" id="GO:0006952">
    <property type="term" value="P:defense response"/>
    <property type="evidence" value="ECO:0007669"/>
    <property type="project" value="UniProtKB-KW"/>
</dbReference>
<dbReference type="Pfam" id="PF18052">
    <property type="entry name" value="Rx_N"/>
    <property type="match status" value="1"/>
</dbReference>
<comment type="caution">
    <text evidence="7">The sequence shown here is derived from an EMBL/GenBank/DDBJ whole genome shotgun (WGS) entry which is preliminary data.</text>
</comment>
<dbReference type="InterPro" id="IPR041118">
    <property type="entry name" value="Rx_N"/>
</dbReference>
<gene>
    <name evidence="7" type="ORF">F8388_010318</name>
</gene>
<name>A0A7J6GS69_CANSA</name>
<organism evidence="7 8">
    <name type="scientific">Cannabis sativa</name>
    <name type="common">Hemp</name>
    <name type="synonym">Marijuana</name>
    <dbReference type="NCBI Taxonomy" id="3483"/>
    <lineage>
        <taxon>Eukaryota</taxon>
        <taxon>Viridiplantae</taxon>
        <taxon>Streptophyta</taxon>
        <taxon>Embryophyta</taxon>
        <taxon>Tracheophyta</taxon>
        <taxon>Spermatophyta</taxon>
        <taxon>Magnoliopsida</taxon>
        <taxon>eudicotyledons</taxon>
        <taxon>Gunneridae</taxon>
        <taxon>Pentapetalae</taxon>
        <taxon>rosids</taxon>
        <taxon>fabids</taxon>
        <taxon>Rosales</taxon>
        <taxon>Cannabaceae</taxon>
        <taxon>Cannabis</taxon>
    </lineage>
</organism>
<evidence type="ECO:0000259" key="6">
    <source>
        <dbReference type="Pfam" id="PF23598"/>
    </source>
</evidence>